<comment type="caution">
    <text evidence="2">The sequence shown here is derived from an EMBL/GenBank/DDBJ whole genome shotgun (WGS) entry which is preliminary data.</text>
</comment>
<evidence type="ECO:0000256" key="1">
    <source>
        <dbReference type="SAM" id="MobiDB-lite"/>
    </source>
</evidence>
<keyword evidence="3" id="KW-1185">Reference proteome</keyword>
<proteinExistence type="predicted"/>
<dbReference type="RefSeq" id="WP_371953051.1">
    <property type="nucleotide sequence ID" value="NZ_JAXCEI010000013.1"/>
</dbReference>
<dbReference type="EMBL" id="JAXCEI010000013">
    <property type="protein sequence ID" value="MFA1542695.1"/>
    <property type="molecule type" value="Genomic_DNA"/>
</dbReference>
<evidence type="ECO:0000313" key="3">
    <source>
        <dbReference type="Proteomes" id="UP001569963"/>
    </source>
</evidence>
<reference evidence="2 3" key="1">
    <citation type="submission" date="2023-11" db="EMBL/GenBank/DDBJ databases">
        <title>Actinomadura monticuli sp. nov., isolated from volcanic ash.</title>
        <authorList>
            <person name="Lee S.D."/>
            <person name="Yang H."/>
            <person name="Kim I.S."/>
        </authorList>
    </citation>
    <scope>NUCLEOTIDE SEQUENCE [LARGE SCALE GENOMIC DNA]</scope>
    <source>
        <strain evidence="2 3">DLS-62</strain>
    </source>
</reference>
<gene>
    <name evidence="2" type="ORF">SM611_27495</name>
</gene>
<organism evidence="2 3">
    <name type="scientific">Actinomadura monticuli</name>
    <dbReference type="NCBI Taxonomy" id="3097367"/>
    <lineage>
        <taxon>Bacteria</taxon>
        <taxon>Bacillati</taxon>
        <taxon>Actinomycetota</taxon>
        <taxon>Actinomycetes</taxon>
        <taxon>Streptosporangiales</taxon>
        <taxon>Thermomonosporaceae</taxon>
        <taxon>Actinomadura</taxon>
    </lineage>
</organism>
<protein>
    <recommendedName>
        <fullName evidence="4">Bacterial proteasome activator</fullName>
    </recommendedName>
</protein>
<evidence type="ECO:0000313" key="2">
    <source>
        <dbReference type="EMBL" id="MFA1542695.1"/>
    </source>
</evidence>
<dbReference type="Proteomes" id="UP001569963">
    <property type="component" value="Unassembled WGS sequence"/>
</dbReference>
<feature type="region of interest" description="Disordered" evidence="1">
    <location>
        <begin position="140"/>
        <end position="165"/>
    </location>
</feature>
<evidence type="ECO:0008006" key="4">
    <source>
        <dbReference type="Google" id="ProtNLM"/>
    </source>
</evidence>
<sequence length="165" mass="17533">MTIRREPPRPYGRGGAASGPSGLIVVIGDAEESRRGYEVTSPTRLLRAWRLLTAVNEELHADGADEEGARRAAKIFNAVRDEAVHSISAPLAEEVRVLLPPLDEDAGLAAARVTCSSALGWLDGLMASMLTQLAGQGDRLAHDNLLPPGDRPPGRTSQSRPAPGR</sequence>
<accession>A0ABV4QJY0</accession>
<feature type="compositionally biased region" description="Polar residues" evidence="1">
    <location>
        <begin position="155"/>
        <end position="165"/>
    </location>
</feature>
<name>A0ABV4QJY0_9ACTN</name>